<evidence type="ECO:0000256" key="1">
    <source>
        <dbReference type="SAM" id="MobiDB-lite"/>
    </source>
</evidence>
<evidence type="ECO:0000313" key="3">
    <source>
        <dbReference type="Proteomes" id="UP000646548"/>
    </source>
</evidence>
<name>A0A834BT77_ORYME</name>
<comment type="caution">
    <text evidence="2">The sequence shown here is derived from an EMBL/GenBank/DDBJ whole genome shotgun (WGS) entry which is preliminary data.</text>
</comment>
<dbReference type="Proteomes" id="UP000646548">
    <property type="component" value="Unassembled WGS sequence"/>
</dbReference>
<dbReference type="EMBL" id="WKFB01000915">
    <property type="protein sequence ID" value="KAF6716899.1"/>
    <property type="molecule type" value="Genomic_DNA"/>
</dbReference>
<reference evidence="2" key="1">
    <citation type="journal article" name="BMC Genomics">
        <title>Long-read sequencing and de novo genome assembly of marine medaka (Oryzias melastigma).</title>
        <authorList>
            <person name="Liang P."/>
            <person name="Saqib H.S.A."/>
            <person name="Ni X."/>
            <person name="Shen Y."/>
        </authorList>
    </citation>
    <scope>NUCLEOTIDE SEQUENCE</scope>
    <source>
        <strain evidence="2">Bigg-433</strain>
    </source>
</reference>
<organism evidence="2 3">
    <name type="scientific">Oryzias melastigma</name>
    <name type="common">Marine medaka</name>
    <dbReference type="NCBI Taxonomy" id="30732"/>
    <lineage>
        <taxon>Eukaryota</taxon>
        <taxon>Metazoa</taxon>
        <taxon>Chordata</taxon>
        <taxon>Craniata</taxon>
        <taxon>Vertebrata</taxon>
        <taxon>Euteleostomi</taxon>
        <taxon>Actinopterygii</taxon>
        <taxon>Neopterygii</taxon>
        <taxon>Teleostei</taxon>
        <taxon>Neoteleostei</taxon>
        <taxon>Acanthomorphata</taxon>
        <taxon>Ovalentaria</taxon>
        <taxon>Atherinomorphae</taxon>
        <taxon>Beloniformes</taxon>
        <taxon>Adrianichthyidae</taxon>
        <taxon>Oryziinae</taxon>
        <taxon>Oryzias</taxon>
    </lineage>
</organism>
<gene>
    <name evidence="2" type="ORF">FQA47_003461</name>
</gene>
<feature type="compositionally biased region" description="Polar residues" evidence="1">
    <location>
        <begin position="54"/>
        <end position="64"/>
    </location>
</feature>
<sequence>MVSSVGTAARLGVSSVFRLLVLRGTGWTGDLGLNSSQRSGCPDHRGRSDPGGLHNSSLSPTNGLQPIPEPEQTGGKEQTERISGPELRAVHAHSAQSRSQTPPADLQAEQFRPSVMQSAVNTESAPAHSTFQRCRMINEDGLLVQKLHYRLIEREFSPPICWSQSPSAQTERE</sequence>
<accession>A0A834BT77</accession>
<evidence type="ECO:0000313" key="2">
    <source>
        <dbReference type="EMBL" id="KAF6716899.1"/>
    </source>
</evidence>
<protein>
    <submittedName>
        <fullName evidence="2">Uncharacterized protein</fullName>
    </submittedName>
</protein>
<dbReference type="AlphaFoldDB" id="A0A834BT77"/>
<proteinExistence type="predicted"/>
<feature type="region of interest" description="Disordered" evidence="1">
    <location>
        <begin position="28"/>
        <end position="106"/>
    </location>
</feature>